<feature type="repeat" description="PPR" evidence="3">
    <location>
        <begin position="382"/>
        <end position="416"/>
    </location>
</feature>
<dbReference type="PANTHER" id="PTHR47926:SF418">
    <property type="entry name" value="(WILD MALAYSIAN BANANA) HYPOTHETICAL PROTEIN"/>
    <property type="match status" value="1"/>
</dbReference>
<dbReference type="Proteomes" id="UP000251960">
    <property type="component" value="Chromosome 3"/>
</dbReference>
<keyword evidence="2" id="KW-0809">Transit peptide</keyword>
<dbReference type="ExpressionAtlas" id="A0A3L6FBL5">
    <property type="expression patterns" value="baseline and differential"/>
</dbReference>
<dbReference type="NCBIfam" id="TIGR00756">
    <property type="entry name" value="PPR"/>
    <property type="match status" value="4"/>
</dbReference>
<evidence type="ECO:0000256" key="1">
    <source>
        <dbReference type="ARBA" id="ARBA00022737"/>
    </source>
</evidence>
<dbReference type="GO" id="GO:0003723">
    <property type="term" value="F:RNA binding"/>
    <property type="evidence" value="ECO:0007669"/>
    <property type="project" value="InterPro"/>
</dbReference>
<gene>
    <name evidence="4" type="primary">PCMP-E76_4</name>
    <name evidence="4" type="ORF">Zm00014a_015413</name>
</gene>
<comment type="caution">
    <text evidence="4">The sequence shown here is derived from an EMBL/GenBank/DDBJ whole genome shotgun (WGS) entry which is preliminary data.</text>
</comment>
<dbReference type="FunFam" id="1.25.40.10:FF:000090">
    <property type="entry name" value="Pentatricopeptide repeat-containing protein, chloroplastic"/>
    <property type="match status" value="1"/>
</dbReference>
<dbReference type="InterPro" id="IPR011990">
    <property type="entry name" value="TPR-like_helical_dom_sf"/>
</dbReference>
<dbReference type="PANTHER" id="PTHR47926">
    <property type="entry name" value="PENTATRICOPEPTIDE REPEAT-CONTAINING PROTEIN"/>
    <property type="match status" value="1"/>
</dbReference>
<evidence type="ECO:0000313" key="5">
    <source>
        <dbReference type="Proteomes" id="UP000251960"/>
    </source>
</evidence>
<accession>A0A3L6FBL5</accession>
<evidence type="ECO:0000256" key="2">
    <source>
        <dbReference type="ARBA" id="ARBA00022946"/>
    </source>
</evidence>
<dbReference type="AlphaFoldDB" id="A0A3L6FBL5"/>
<name>A0A3L6FBL5_MAIZE</name>
<dbReference type="EMBL" id="NCVQ01000004">
    <property type="protein sequence ID" value="PWZ30555.1"/>
    <property type="molecule type" value="Genomic_DNA"/>
</dbReference>
<protein>
    <submittedName>
        <fullName evidence="4">Pentatricopeptide repeat-containing protein</fullName>
    </submittedName>
</protein>
<dbReference type="PROSITE" id="PS51375">
    <property type="entry name" value="PPR"/>
    <property type="match status" value="3"/>
</dbReference>
<sequence length="628" mass="68172">MSTGGGSTLRELTALLFTLRRARLQHPAHAAQLHARLLISAGARPHPVLLTQLVSLYAAAGRLTDALRAFRAHLPSANLHTYAVLVSALARPYPDLAFSLFSGSRRQLRPSPHVISAVLAACAGLQPLCGRQVHTCAAKVVPPGDVFVYTGMVDVYAKGGDMESSRKVFDEMPNRGAASWNALLVGYARNKMCLEALSVFRELAAQGQEVSLDQVSVSSVLSTCAVAGALNYGRQVHACATKVGLELSAVCVSNALLDMYTRCGCSRESSALLNAVGCRDVVTWNIIIRSCIHDNRFKEACVLFRSMVRNGTLPDDVAFATVLQASACMSAWAIGASMHASVVKTGFLYSDGVASSLITMYSKCGFLDDAHRAFVGAKDHLHIMSWTAMITALQQHGHGMQAIDVFENMLENGIPPDHITFVSVLSSCSHSGLVEQGRRYFDSMTRVHKITPQNEHYACMVDMFGRAGLLTEAKQFIHQMGPKPDASVLGALLWACMNCRDLEMGKEVAKKLFVIEPGGKGGAEVDDVSGVKEGKGMQFNQQLRTKSVPYEYFSKDTIKAIRPTGVSAYSRVHGHPRLPAVESASNHCYMLNYTENEEIEQYSISCENFYCGAIMLDHIMLGQVKAPS</sequence>
<feature type="repeat" description="PPR" evidence="3">
    <location>
        <begin position="145"/>
        <end position="179"/>
    </location>
</feature>
<evidence type="ECO:0000313" key="4">
    <source>
        <dbReference type="EMBL" id="PWZ30555.1"/>
    </source>
</evidence>
<dbReference type="InterPro" id="IPR046960">
    <property type="entry name" value="PPR_At4g14850-like_plant"/>
</dbReference>
<feature type="repeat" description="PPR" evidence="3">
    <location>
        <begin position="280"/>
        <end position="314"/>
    </location>
</feature>
<dbReference type="Gene3D" id="1.25.40.10">
    <property type="entry name" value="Tetratricopeptide repeat domain"/>
    <property type="match status" value="4"/>
</dbReference>
<dbReference type="InterPro" id="IPR002885">
    <property type="entry name" value="PPR_rpt"/>
</dbReference>
<dbReference type="FunFam" id="1.25.40.10:FF:000452">
    <property type="entry name" value="pentatricopeptide repeat-containing protein At2g03880, mitochondrial"/>
    <property type="match status" value="1"/>
</dbReference>
<organism evidence="4 5">
    <name type="scientific">Zea mays</name>
    <name type="common">Maize</name>
    <dbReference type="NCBI Taxonomy" id="4577"/>
    <lineage>
        <taxon>Eukaryota</taxon>
        <taxon>Viridiplantae</taxon>
        <taxon>Streptophyta</taxon>
        <taxon>Embryophyta</taxon>
        <taxon>Tracheophyta</taxon>
        <taxon>Spermatophyta</taxon>
        <taxon>Magnoliopsida</taxon>
        <taxon>Liliopsida</taxon>
        <taxon>Poales</taxon>
        <taxon>Poaceae</taxon>
        <taxon>PACMAD clade</taxon>
        <taxon>Panicoideae</taxon>
        <taxon>Andropogonodae</taxon>
        <taxon>Andropogoneae</taxon>
        <taxon>Tripsacinae</taxon>
        <taxon>Zea</taxon>
    </lineage>
</organism>
<dbReference type="Pfam" id="PF13041">
    <property type="entry name" value="PPR_2"/>
    <property type="match status" value="2"/>
</dbReference>
<evidence type="ECO:0000256" key="3">
    <source>
        <dbReference type="PROSITE-ProRule" id="PRU00708"/>
    </source>
</evidence>
<dbReference type="GO" id="GO:0009451">
    <property type="term" value="P:RNA modification"/>
    <property type="evidence" value="ECO:0007669"/>
    <property type="project" value="InterPro"/>
</dbReference>
<dbReference type="Pfam" id="PF01535">
    <property type="entry name" value="PPR"/>
    <property type="match status" value="3"/>
</dbReference>
<keyword evidence="1" id="KW-0677">Repeat</keyword>
<reference evidence="4 5" key="1">
    <citation type="journal article" date="2018" name="Nat. Genet.">
        <title>Extensive intraspecific gene order and gene structural variations between Mo17 and other maize genomes.</title>
        <authorList>
            <person name="Sun S."/>
            <person name="Zhou Y."/>
            <person name="Chen J."/>
            <person name="Shi J."/>
            <person name="Zhao H."/>
            <person name="Zhao H."/>
            <person name="Song W."/>
            <person name="Zhang M."/>
            <person name="Cui Y."/>
            <person name="Dong X."/>
            <person name="Liu H."/>
            <person name="Ma X."/>
            <person name="Jiao Y."/>
            <person name="Wang B."/>
            <person name="Wei X."/>
            <person name="Stein J.C."/>
            <person name="Glaubitz J.C."/>
            <person name="Lu F."/>
            <person name="Yu G."/>
            <person name="Liang C."/>
            <person name="Fengler K."/>
            <person name="Li B."/>
            <person name="Rafalski A."/>
            <person name="Schnable P.S."/>
            <person name="Ware D.H."/>
            <person name="Buckler E.S."/>
            <person name="Lai J."/>
        </authorList>
    </citation>
    <scope>NUCLEOTIDE SEQUENCE [LARGE SCALE GENOMIC DNA]</scope>
    <source>
        <strain evidence="5">cv. Missouri 17</strain>
        <tissue evidence="4">Seedling</tissue>
    </source>
</reference>
<dbReference type="FunFam" id="1.25.40.10:FF:000712">
    <property type="entry name" value="Os07g0670000 protein"/>
    <property type="match status" value="1"/>
</dbReference>
<proteinExistence type="predicted"/>